<keyword evidence="1" id="KW-1133">Transmembrane helix</keyword>
<accession>A0A6C0F9L8</accession>
<dbReference type="AlphaFoldDB" id="A0A6C0F9L8"/>
<dbReference type="InterPro" id="IPR043915">
    <property type="entry name" value="P9_TM"/>
</dbReference>
<sequence length="219" mass="25957">MEKFWIYDISQLFNSERIMEIWPYRYLTIERQYNAITKMIIYLTVLGYFITQSINMVVSSIIVILFFIILYHVQSKNKEGFGKDKMNSSDFKTIMKDNYTFPTKKNPLMNVMMDDYKYNNKRKPAAPAYNESILRNINSTAQKPELLNQLTDHEKLYRDLGDNLTFEHTMRNFHTMPNTKIPNDQRKFADFCYGNMASCKDGDDVQCSKNMRRLGNAMF</sequence>
<reference evidence="3" key="1">
    <citation type="journal article" date="2020" name="Nature">
        <title>Giant virus diversity and host interactions through global metagenomics.</title>
        <authorList>
            <person name="Schulz F."/>
            <person name="Roux S."/>
            <person name="Paez-Espino D."/>
            <person name="Jungbluth S."/>
            <person name="Walsh D.A."/>
            <person name="Denef V.J."/>
            <person name="McMahon K.D."/>
            <person name="Konstantinidis K.T."/>
            <person name="Eloe-Fadrosh E.A."/>
            <person name="Kyrpides N.C."/>
            <person name="Woyke T."/>
        </authorList>
    </citation>
    <scope>NUCLEOTIDE SEQUENCE</scope>
    <source>
        <strain evidence="3">GVMAG-S-ERX555997-44</strain>
    </source>
</reference>
<proteinExistence type="predicted"/>
<keyword evidence="1" id="KW-0812">Transmembrane</keyword>
<keyword evidence="1" id="KW-0472">Membrane</keyword>
<protein>
    <recommendedName>
        <fullName evidence="2">Minor capsid protein P9 transmembrane helices domain-containing protein</fullName>
    </recommendedName>
</protein>
<organism evidence="3">
    <name type="scientific">viral metagenome</name>
    <dbReference type="NCBI Taxonomy" id="1070528"/>
    <lineage>
        <taxon>unclassified sequences</taxon>
        <taxon>metagenomes</taxon>
        <taxon>organismal metagenomes</taxon>
    </lineage>
</organism>
<feature type="transmembrane region" description="Helical" evidence="1">
    <location>
        <begin position="56"/>
        <end position="73"/>
    </location>
</feature>
<name>A0A6C0F9L8_9ZZZZ</name>
<dbReference type="EMBL" id="MN738798">
    <property type="protein sequence ID" value="QHT37541.1"/>
    <property type="molecule type" value="Genomic_DNA"/>
</dbReference>
<evidence type="ECO:0000259" key="2">
    <source>
        <dbReference type="Pfam" id="PF19066"/>
    </source>
</evidence>
<evidence type="ECO:0000256" key="1">
    <source>
        <dbReference type="SAM" id="Phobius"/>
    </source>
</evidence>
<feature type="domain" description="Minor capsid protein P9 transmembrane helices" evidence="2">
    <location>
        <begin position="4"/>
        <end position="72"/>
    </location>
</feature>
<evidence type="ECO:0000313" key="3">
    <source>
        <dbReference type="EMBL" id="QHT37541.1"/>
    </source>
</evidence>
<dbReference type="Pfam" id="PF19066">
    <property type="entry name" value="P9_TM"/>
    <property type="match status" value="1"/>
</dbReference>